<keyword evidence="5" id="KW-1185">Reference proteome</keyword>
<dbReference type="EMBL" id="JACATZ010000003">
    <property type="protein sequence ID" value="NWJ48893.1"/>
    <property type="molecule type" value="Genomic_DNA"/>
</dbReference>
<dbReference type="PANTHER" id="PTHR34595">
    <property type="entry name" value="BLR5612 PROTEIN"/>
    <property type="match status" value="1"/>
</dbReference>
<sequence>MLSRVAESMFWMSRYIERAENTARFLDVNFHLLLDLNQITQVDNRRYWEALIMATSDEARYNKLYDRYTADTVTDFLVFNRNNPNSILSCINLARENARSIIESISSEMWEQINDLHHFLLRATPQQVKGDPYNFYKVIKTGSQTFQGITDCTMSRSEAWNFVQAGKYVERADNTSRILDVKYHMLRPRSGERYESVDIIQWMAVLKSCSALEAFRKVHSAKIEPDIILHFLMLDREFPRSLYFSIVALEQALWRISGSSRRNYTNNADRLIGKMEAEMAYTTLGDIHERDLHRFLEDVQFNLARVGDQIHQIYFAYHVPISSDDELEPALPFTGLSGGRAQWSQAQQQQQQ</sequence>
<feature type="domain" description="DUF403" evidence="1">
    <location>
        <begin position="1"/>
        <end position="315"/>
    </location>
</feature>
<dbReference type="PANTHER" id="PTHR34595:SF7">
    <property type="entry name" value="SLL1039 PROTEIN"/>
    <property type="match status" value="1"/>
</dbReference>
<reference evidence="3" key="2">
    <citation type="journal article" date="2024" name="Nature">
        <title>Anoxygenic phototroph of the Chloroflexota uses a type I reaction centre.</title>
        <authorList>
            <person name="Tsuji J.M."/>
            <person name="Shaw N.A."/>
            <person name="Nagashima S."/>
            <person name="Venkiteswaran J.J."/>
            <person name="Schiff S.L."/>
            <person name="Watanabe T."/>
            <person name="Fukui M."/>
            <person name="Hanada S."/>
            <person name="Tank M."/>
            <person name="Neufeld J.D."/>
        </authorList>
    </citation>
    <scope>NUCLEOTIDE SEQUENCE</scope>
    <source>
        <strain evidence="3">L227-S17</strain>
    </source>
</reference>
<dbReference type="Proteomes" id="UP000521676">
    <property type="component" value="Unassembled WGS sequence"/>
</dbReference>
<protein>
    <submittedName>
        <fullName evidence="2">Alpha-E domain-containing protein</fullName>
    </submittedName>
</protein>
<dbReference type="AlphaFoldDB" id="A0A8T7MA75"/>
<proteinExistence type="predicted"/>
<accession>A0A8T7MA75</accession>
<organism evidence="2 4">
    <name type="scientific">Candidatus Chlorohelix allophototropha</name>
    <dbReference type="NCBI Taxonomy" id="3003348"/>
    <lineage>
        <taxon>Bacteria</taxon>
        <taxon>Bacillati</taxon>
        <taxon>Chloroflexota</taxon>
        <taxon>Chloroflexia</taxon>
        <taxon>Candidatus Chloroheliales</taxon>
        <taxon>Candidatus Chloroheliaceae</taxon>
        <taxon>Candidatus Chlorohelix</taxon>
    </lineage>
</organism>
<dbReference type="RefSeq" id="WP_341470728.1">
    <property type="nucleotide sequence ID" value="NZ_CP128400.1"/>
</dbReference>
<reference evidence="2 4" key="1">
    <citation type="submission" date="2020-06" db="EMBL/GenBank/DDBJ databases">
        <title>Anoxygenic phototrophic Chloroflexota member uses a Type I reaction center.</title>
        <authorList>
            <person name="Tsuji J.M."/>
            <person name="Shaw N.A."/>
            <person name="Nagashima S."/>
            <person name="Venkiteswaran J."/>
            <person name="Schiff S.L."/>
            <person name="Hanada S."/>
            <person name="Tank M."/>
            <person name="Neufeld J.D."/>
        </authorList>
    </citation>
    <scope>NUCLEOTIDE SEQUENCE [LARGE SCALE GENOMIC DNA]</scope>
    <source>
        <strain evidence="2">L227-S17</strain>
    </source>
</reference>
<evidence type="ECO:0000313" key="2">
    <source>
        <dbReference type="EMBL" id="NWJ48893.1"/>
    </source>
</evidence>
<dbReference type="InterPro" id="IPR007296">
    <property type="entry name" value="DUF403"/>
</dbReference>
<evidence type="ECO:0000313" key="3">
    <source>
        <dbReference type="EMBL" id="WJW68824.1"/>
    </source>
</evidence>
<gene>
    <name evidence="2" type="ORF">HXX08_23785</name>
    <name evidence="3" type="ORF">OZ401_004443</name>
</gene>
<evidence type="ECO:0000313" key="4">
    <source>
        <dbReference type="Proteomes" id="UP000521676"/>
    </source>
</evidence>
<dbReference type="Proteomes" id="UP001431572">
    <property type="component" value="Chromosome 2"/>
</dbReference>
<dbReference type="EMBL" id="CP128400">
    <property type="protein sequence ID" value="WJW68824.1"/>
    <property type="molecule type" value="Genomic_DNA"/>
</dbReference>
<dbReference type="Pfam" id="PF04168">
    <property type="entry name" value="Alpha-E"/>
    <property type="match status" value="1"/>
</dbReference>
<name>A0A8T7MA75_9CHLR</name>
<evidence type="ECO:0000313" key="5">
    <source>
        <dbReference type="Proteomes" id="UP001431572"/>
    </source>
</evidence>
<evidence type="ECO:0000259" key="1">
    <source>
        <dbReference type="Pfam" id="PF04168"/>
    </source>
</evidence>
<dbReference type="InterPro" id="IPR051680">
    <property type="entry name" value="ATP-dep_Glu-Cys_Ligase-2"/>
</dbReference>